<proteinExistence type="predicted"/>
<sequence length="339" mass="38178">MIFQNIEFYNVDELAPFLGGWQLNRYPKQVRQHMIPGAYRAEMAGGCEIRFVTEAPKASVTLSANEREGEVVVYRGDYFHSIHRLQAGAIQTITLEDNPYFGTVRSEDRIETRYSGKLWRIFSCDFRLAFYHLESYGFGHRPPAEDEAPRLRWLAYGSSITTGSGATHTAHGYIHQAARRLRADVLNKGLPGACMCEPEVADYLADRNDWDLITLEIGVNMRGSVSSEEFERRADYLIRRVTSAHPSKPVVVLTIFPNFSTYEKNESISGVREAKYNGILRRLVQELDLPNLRLLEGTAILTDFSGLTADLIHPSDFGHTLMGENLADALSDIIGVDLV</sequence>
<comment type="caution">
    <text evidence="2">The sequence shown here is derived from an EMBL/GenBank/DDBJ whole genome shotgun (WGS) entry which is preliminary data.</text>
</comment>
<keyword evidence="3" id="KW-1185">Reference proteome</keyword>
<dbReference type="AlphaFoldDB" id="A0A7X0RUB0"/>
<dbReference type="InterPro" id="IPR051532">
    <property type="entry name" value="Ester_Hydrolysis_Enzymes"/>
</dbReference>
<evidence type="ECO:0000313" key="3">
    <source>
        <dbReference type="Proteomes" id="UP000547209"/>
    </source>
</evidence>
<name>A0A7X0RUB0_9BACL</name>
<dbReference type="InterPro" id="IPR036514">
    <property type="entry name" value="SGNH_hydro_sf"/>
</dbReference>
<dbReference type="SUPFAM" id="SSF52266">
    <property type="entry name" value="SGNH hydrolase"/>
    <property type="match status" value="1"/>
</dbReference>
<evidence type="ECO:0000313" key="2">
    <source>
        <dbReference type="EMBL" id="MBB6673814.1"/>
    </source>
</evidence>
<dbReference type="Proteomes" id="UP000547209">
    <property type="component" value="Unassembled WGS sequence"/>
</dbReference>
<evidence type="ECO:0000259" key="1">
    <source>
        <dbReference type="Pfam" id="PF13472"/>
    </source>
</evidence>
<dbReference type="InterPro" id="IPR013830">
    <property type="entry name" value="SGNH_hydro"/>
</dbReference>
<dbReference type="PANTHER" id="PTHR30383">
    <property type="entry name" value="THIOESTERASE 1/PROTEASE 1/LYSOPHOSPHOLIPASE L1"/>
    <property type="match status" value="1"/>
</dbReference>
<dbReference type="Gene3D" id="3.40.50.1110">
    <property type="entry name" value="SGNH hydrolase"/>
    <property type="match status" value="1"/>
</dbReference>
<dbReference type="Pfam" id="PF13472">
    <property type="entry name" value="Lipase_GDSL_2"/>
    <property type="match status" value="1"/>
</dbReference>
<dbReference type="RefSeq" id="WP_185671662.1">
    <property type="nucleotide sequence ID" value="NZ_JACJVP010000041.1"/>
</dbReference>
<dbReference type="EMBL" id="JACJVP010000041">
    <property type="protein sequence ID" value="MBB6673814.1"/>
    <property type="molecule type" value="Genomic_DNA"/>
</dbReference>
<reference evidence="2 3" key="1">
    <citation type="submission" date="2020-08" db="EMBL/GenBank/DDBJ databases">
        <title>Cohnella phylogeny.</title>
        <authorList>
            <person name="Dunlap C."/>
        </authorList>
    </citation>
    <scope>NUCLEOTIDE SEQUENCE [LARGE SCALE GENOMIC DNA]</scope>
    <source>
        <strain evidence="2 3">DSM 28246</strain>
    </source>
</reference>
<organism evidence="2 3">
    <name type="scientific">Cohnella nanjingensis</name>
    <dbReference type="NCBI Taxonomy" id="1387779"/>
    <lineage>
        <taxon>Bacteria</taxon>
        <taxon>Bacillati</taxon>
        <taxon>Bacillota</taxon>
        <taxon>Bacilli</taxon>
        <taxon>Bacillales</taxon>
        <taxon>Paenibacillaceae</taxon>
        <taxon>Cohnella</taxon>
    </lineage>
</organism>
<accession>A0A7X0RUB0</accession>
<feature type="domain" description="SGNH hydrolase-type esterase" evidence="1">
    <location>
        <begin position="155"/>
        <end position="320"/>
    </location>
</feature>
<gene>
    <name evidence="2" type="ORF">H7C19_24330</name>
</gene>
<protein>
    <submittedName>
        <fullName evidence="2">Lipase</fullName>
    </submittedName>
</protein>